<keyword evidence="3" id="KW-1185">Reference proteome</keyword>
<sequence length="108" mass="12187">MTRAHGLPWPLRCCSFPASSSANSRISLNYPFHRWPDTSGGSTPGGYSIRFHDDDVNDRLDDDDSQGNDVGDLRPEPTSSSHQPIIGQRSEYRYTVFREDDLLERETG</sequence>
<proteinExistence type="predicted"/>
<evidence type="ECO:0000313" key="3">
    <source>
        <dbReference type="Proteomes" id="UP000248405"/>
    </source>
</evidence>
<feature type="region of interest" description="Disordered" evidence="1">
    <location>
        <begin position="33"/>
        <end position="90"/>
    </location>
</feature>
<dbReference type="RefSeq" id="XP_025568271.1">
    <property type="nucleotide sequence ID" value="XM_025701461.1"/>
</dbReference>
<dbReference type="AlphaFoldDB" id="A0A319BPJ9"/>
<dbReference type="OrthoDB" id="10406808at2759"/>
<evidence type="ECO:0000313" key="2">
    <source>
        <dbReference type="EMBL" id="PYH74477.1"/>
    </source>
</evidence>
<protein>
    <submittedName>
        <fullName evidence="2">Uncharacterized protein</fullName>
    </submittedName>
</protein>
<name>A0A319BPJ9_ASPVC</name>
<accession>A0A319BPJ9</accession>
<organism evidence="2 3">
    <name type="scientific">Aspergillus vadensis (strain CBS 113365 / IMI 142717 / IBT 24658)</name>
    <dbReference type="NCBI Taxonomy" id="1448311"/>
    <lineage>
        <taxon>Eukaryota</taxon>
        <taxon>Fungi</taxon>
        <taxon>Dikarya</taxon>
        <taxon>Ascomycota</taxon>
        <taxon>Pezizomycotina</taxon>
        <taxon>Eurotiomycetes</taxon>
        <taxon>Eurotiomycetidae</taxon>
        <taxon>Eurotiales</taxon>
        <taxon>Aspergillaceae</taxon>
        <taxon>Aspergillus</taxon>
        <taxon>Aspergillus subgen. Circumdati</taxon>
    </lineage>
</organism>
<dbReference type="EMBL" id="KZ821614">
    <property type="protein sequence ID" value="PYH74477.1"/>
    <property type="molecule type" value="Genomic_DNA"/>
</dbReference>
<dbReference type="GeneID" id="37206053"/>
<feature type="compositionally biased region" description="Basic and acidic residues" evidence="1">
    <location>
        <begin position="50"/>
        <end position="59"/>
    </location>
</feature>
<dbReference type="Proteomes" id="UP000248405">
    <property type="component" value="Unassembled WGS sequence"/>
</dbReference>
<gene>
    <name evidence="2" type="ORF">BO88DRAFT_14273</name>
</gene>
<reference evidence="2" key="1">
    <citation type="submission" date="2016-12" db="EMBL/GenBank/DDBJ databases">
        <title>The genomes of Aspergillus section Nigri reveals drivers in fungal speciation.</title>
        <authorList>
            <consortium name="DOE Joint Genome Institute"/>
            <person name="Vesth T.C."/>
            <person name="Nybo J."/>
            <person name="Theobald S."/>
            <person name="Brandl J."/>
            <person name="Frisvad J.C."/>
            <person name="Nielsen K.F."/>
            <person name="Lyhne E.K."/>
            <person name="Kogle M.E."/>
            <person name="Kuo A."/>
            <person name="Riley R."/>
            <person name="Clum A."/>
            <person name="Nolan M."/>
            <person name="Lipzen A."/>
            <person name="Salamov A."/>
            <person name="Henrissat B."/>
            <person name="Wiebenga A."/>
            <person name="De Vries R.P."/>
            <person name="Grigoriev I.V."/>
            <person name="Mortensen U.H."/>
            <person name="Andersen M.R."/>
            <person name="Baker S.E."/>
        </authorList>
    </citation>
    <scope>NUCLEOTIDE SEQUENCE [LARGE SCALE GENOMIC DNA]</scope>
    <source>
        <strain evidence="2">CBS 113365</strain>
    </source>
</reference>
<evidence type="ECO:0000256" key="1">
    <source>
        <dbReference type="SAM" id="MobiDB-lite"/>
    </source>
</evidence>